<name>A0A6B3SS58_9BURK</name>
<feature type="modified residue" description="4-aspartylphosphate" evidence="1">
    <location>
        <position position="60"/>
    </location>
</feature>
<comment type="caution">
    <text evidence="3">The sequence shown here is derived from an EMBL/GenBank/DDBJ whole genome shotgun (WGS) entry which is preliminary data.</text>
</comment>
<keyword evidence="1" id="KW-0597">Phosphoprotein</keyword>
<sequence>MTNMPSGSPTFMIIDDNDVSRLMPRHILHANKYTVVGEAASGRVGIELMERLRPKLVCLDIMLPDMSGIDVLRTIRSSGWRAEVLMVTGSNDRGTVMEAVARLQGGSALA</sequence>
<protein>
    <submittedName>
        <fullName evidence="3">Response regulator</fullName>
    </submittedName>
</protein>
<dbReference type="PANTHER" id="PTHR43228:SF1">
    <property type="entry name" value="TWO-COMPONENT RESPONSE REGULATOR ARR22"/>
    <property type="match status" value="1"/>
</dbReference>
<dbReference type="Proteomes" id="UP000482155">
    <property type="component" value="Unassembled WGS sequence"/>
</dbReference>
<evidence type="ECO:0000313" key="3">
    <source>
        <dbReference type="EMBL" id="NEX63587.1"/>
    </source>
</evidence>
<dbReference type="RefSeq" id="WP_163967534.1">
    <property type="nucleotide sequence ID" value="NZ_JAAIVB010000073.1"/>
</dbReference>
<accession>A0A6B3SS58</accession>
<evidence type="ECO:0000256" key="1">
    <source>
        <dbReference type="PROSITE-ProRule" id="PRU00169"/>
    </source>
</evidence>
<evidence type="ECO:0000313" key="4">
    <source>
        <dbReference type="Proteomes" id="UP000482155"/>
    </source>
</evidence>
<gene>
    <name evidence="3" type="ORF">G3574_21115</name>
</gene>
<dbReference type="EMBL" id="JAAIVB010000073">
    <property type="protein sequence ID" value="NEX63587.1"/>
    <property type="molecule type" value="Genomic_DNA"/>
</dbReference>
<dbReference type="SUPFAM" id="SSF52172">
    <property type="entry name" value="CheY-like"/>
    <property type="match status" value="1"/>
</dbReference>
<dbReference type="Pfam" id="PF00072">
    <property type="entry name" value="Response_reg"/>
    <property type="match status" value="1"/>
</dbReference>
<dbReference type="Gene3D" id="3.40.50.2300">
    <property type="match status" value="1"/>
</dbReference>
<dbReference type="PANTHER" id="PTHR43228">
    <property type="entry name" value="TWO-COMPONENT RESPONSE REGULATOR"/>
    <property type="match status" value="1"/>
</dbReference>
<dbReference type="AlphaFoldDB" id="A0A6B3SS58"/>
<dbReference type="InterPro" id="IPR011006">
    <property type="entry name" value="CheY-like_superfamily"/>
</dbReference>
<dbReference type="SMART" id="SM00448">
    <property type="entry name" value="REC"/>
    <property type="match status" value="1"/>
</dbReference>
<dbReference type="GO" id="GO:0000160">
    <property type="term" value="P:phosphorelay signal transduction system"/>
    <property type="evidence" value="ECO:0007669"/>
    <property type="project" value="InterPro"/>
</dbReference>
<dbReference type="PROSITE" id="PS50110">
    <property type="entry name" value="RESPONSE_REGULATORY"/>
    <property type="match status" value="1"/>
</dbReference>
<evidence type="ECO:0000259" key="2">
    <source>
        <dbReference type="PROSITE" id="PS50110"/>
    </source>
</evidence>
<dbReference type="InterPro" id="IPR052048">
    <property type="entry name" value="ST_Response_Regulator"/>
</dbReference>
<feature type="domain" description="Response regulatory" evidence="2">
    <location>
        <begin position="10"/>
        <end position="110"/>
    </location>
</feature>
<reference evidence="3 4" key="1">
    <citation type="submission" date="2020-02" db="EMBL/GenBank/DDBJ databases">
        <authorList>
            <person name="Kim M.K."/>
        </authorList>
    </citation>
    <scope>NUCLEOTIDE SEQUENCE [LARGE SCALE GENOMIC DNA]</scope>
    <source>
        <strain evidence="3 4">17J57-3</strain>
    </source>
</reference>
<keyword evidence="4" id="KW-1185">Reference proteome</keyword>
<dbReference type="InterPro" id="IPR001789">
    <property type="entry name" value="Sig_transdc_resp-reg_receiver"/>
</dbReference>
<organism evidence="3 4">
    <name type="scientific">Noviherbaspirillum galbum</name>
    <dbReference type="NCBI Taxonomy" id="2709383"/>
    <lineage>
        <taxon>Bacteria</taxon>
        <taxon>Pseudomonadati</taxon>
        <taxon>Pseudomonadota</taxon>
        <taxon>Betaproteobacteria</taxon>
        <taxon>Burkholderiales</taxon>
        <taxon>Oxalobacteraceae</taxon>
        <taxon>Noviherbaspirillum</taxon>
    </lineage>
</organism>
<proteinExistence type="predicted"/>